<name>A0A0E9W3L0_ANGAN</name>
<organism evidence="1">
    <name type="scientific">Anguilla anguilla</name>
    <name type="common">European freshwater eel</name>
    <name type="synonym">Muraena anguilla</name>
    <dbReference type="NCBI Taxonomy" id="7936"/>
    <lineage>
        <taxon>Eukaryota</taxon>
        <taxon>Metazoa</taxon>
        <taxon>Chordata</taxon>
        <taxon>Craniata</taxon>
        <taxon>Vertebrata</taxon>
        <taxon>Euteleostomi</taxon>
        <taxon>Actinopterygii</taxon>
        <taxon>Neopterygii</taxon>
        <taxon>Teleostei</taxon>
        <taxon>Anguilliformes</taxon>
        <taxon>Anguillidae</taxon>
        <taxon>Anguilla</taxon>
    </lineage>
</organism>
<reference evidence="1" key="1">
    <citation type="submission" date="2014-11" db="EMBL/GenBank/DDBJ databases">
        <authorList>
            <person name="Amaro Gonzalez C."/>
        </authorList>
    </citation>
    <scope>NUCLEOTIDE SEQUENCE</scope>
</reference>
<sequence length="9" mass="995">MRGNKVFGS</sequence>
<reference evidence="1" key="2">
    <citation type="journal article" date="2015" name="Fish Shellfish Immunol.">
        <title>Early steps in the European eel (Anguilla anguilla)-Vibrio vulnificus interaction in the gills: Role of the RtxA13 toxin.</title>
        <authorList>
            <person name="Callol A."/>
            <person name="Pajuelo D."/>
            <person name="Ebbesson L."/>
            <person name="Teles M."/>
            <person name="MacKenzie S."/>
            <person name="Amaro C."/>
        </authorList>
    </citation>
    <scope>NUCLEOTIDE SEQUENCE</scope>
</reference>
<proteinExistence type="predicted"/>
<accession>A0A0E9W3L0</accession>
<dbReference type="EMBL" id="GBXM01024407">
    <property type="protein sequence ID" value="JAH84170.1"/>
    <property type="molecule type" value="Transcribed_RNA"/>
</dbReference>
<protein>
    <submittedName>
        <fullName evidence="1">Uncharacterized protein</fullName>
    </submittedName>
</protein>
<evidence type="ECO:0000313" key="1">
    <source>
        <dbReference type="EMBL" id="JAH84170.1"/>
    </source>
</evidence>